<dbReference type="PANTHER" id="PTHR34385">
    <property type="entry name" value="D-ALANYL-D-ALANINE CARBOXYPEPTIDASE"/>
    <property type="match status" value="1"/>
</dbReference>
<dbReference type="SUPFAM" id="SSF55166">
    <property type="entry name" value="Hedgehog/DD-peptidase"/>
    <property type="match status" value="1"/>
</dbReference>
<evidence type="ECO:0000256" key="2">
    <source>
        <dbReference type="SAM" id="Phobius"/>
    </source>
</evidence>
<protein>
    <recommendedName>
        <fullName evidence="3">D-alanyl-D-alanine carboxypeptidase-like core domain-containing protein</fullName>
    </recommendedName>
</protein>
<dbReference type="InterPro" id="IPR009045">
    <property type="entry name" value="Zn_M74/Hedgehog-like"/>
</dbReference>
<dbReference type="Gene3D" id="3.30.1380.10">
    <property type="match status" value="1"/>
</dbReference>
<dbReference type="EMBL" id="MHJB01000026">
    <property type="protein sequence ID" value="OGY61005.1"/>
    <property type="molecule type" value="Genomic_DNA"/>
</dbReference>
<feature type="domain" description="D-alanyl-D-alanine carboxypeptidase-like core" evidence="3">
    <location>
        <begin position="144"/>
        <end position="261"/>
    </location>
</feature>
<keyword evidence="2" id="KW-1133">Transmembrane helix</keyword>
<dbReference type="GO" id="GO:0006508">
    <property type="term" value="P:proteolysis"/>
    <property type="evidence" value="ECO:0007669"/>
    <property type="project" value="InterPro"/>
</dbReference>
<dbReference type="PANTHER" id="PTHR34385:SF1">
    <property type="entry name" value="PEPTIDOGLYCAN L-ALANYL-D-GLUTAMATE ENDOPEPTIDASE CWLK"/>
    <property type="match status" value="1"/>
</dbReference>
<organism evidence="4 5">
    <name type="scientific">Candidatus Colwellbacteria bacterium RIFCSPLOWO2_12_FULL_43_11</name>
    <dbReference type="NCBI Taxonomy" id="1797693"/>
    <lineage>
        <taxon>Bacteria</taxon>
        <taxon>Candidatus Colwelliibacteriota</taxon>
    </lineage>
</organism>
<reference evidence="4 5" key="1">
    <citation type="journal article" date="2016" name="Nat. Commun.">
        <title>Thousands of microbial genomes shed light on interconnected biogeochemical processes in an aquifer system.</title>
        <authorList>
            <person name="Anantharaman K."/>
            <person name="Brown C.T."/>
            <person name="Hug L.A."/>
            <person name="Sharon I."/>
            <person name="Castelle C.J."/>
            <person name="Probst A.J."/>
            <person name="Thomas B.C."/>
            <person name="Singh A."/>
            <person name="Wilkins M.J."/>
            <person name="Karaoz U."/>
            <person name="Brodie E.L."/>
            <person name="Williams K.H."/>
            <person name="Hubbard S.S."/>
            <person name="Banfield J.F."/>
        </authorList>
    </citation>
    <scope>NUCLEOTIDE SEQUENCE [LARGE SCALE GENOMIC DNA]</scope>
</reference>
<feature type="transmembrane region" description="Helical" evidence="2">
    <location>
        <begin position="9"/>
        <end position="29"/>
    </location>
</feature>
<evidence type="ECO:0000313" key="5">
    <source>
        <dbReference type="Proteomes" id="UP000176571"/>
    </source>
</evidence>
<gene>
    <name evidence="4" type="ORF">A3F99_00445</name>
</gene>
<dbReference type="InterPro" id="IPR003709">
    <property type="entry name" value="VanY-like_core_dom"/>
</dbReference>
<dbReference type="STRING" id="1797693.A3F99_00445"/>
<proteinExistence type="predicted"/>
<dbReference type="InterPro" id="IPR052179">
    <property type="entry name" value="DD-CPase-like"/>
</dbReference>
<dbReference type="GO" id="GO:0008233">
    <property type="term" value="F:peptidase activity"/>
    <property type="evidence" value="ECO:0007669"/>
    <property type="project" value="InterPro"/>
</dbReference>
<name>A0A1G1Z8N1_9BACT</name>
<dbReference type="Proteomes" id="UP000176571">
    <property type="component" value="Unassembled WGS sequence"/>
</dbReference>
<evidence type="ECO:0000259" key="3">
    <source>
        <dbReference type="Pfam" id="PF02557"/>
    </source>
</evidence>
<evidence type="ECO:0000313" key="4">
    <source>
        <dbReference type="EMBL" id="OGY61005.1"/>
    </source>
</evidence>
<keyword evidence="2" id="KW-0472">Membrane</keyword>
<evidence type="ECO:0000256" key="1">
    <source>
        <dbReference type="SAM" id="Coils"/>
    </source>
</evidence>
<feature type="coiled-coil region" evidence="1">
    <location>
        <begin position="56"/>
        <end position="90"/>
    </location>
</feature>
<keyword evidence="1" id="KW-0175">Coiled coil</keyword>
<dbReference type="CDD" id="cd14852">
    <property type="entry name" value="LD-carboxypeptidase"/>
    <property type="match status" value="1"/>
</dbReference>
<comment type="caution">
    <text evidence="4">The sequence shown here is derived from an EMBL/GenBank/DDBJ whole genome shotgun (WGS) entry which is preliminary data.</text>
</comment>
<dbReference type="Pfam" id="PF02557">
    <property type="entry name" value="VanY"/>
    <property type="match status" value="1"/>
</dbReference>
<keyword evidence="2" id="KW-0812">Transmembrane</keyword>
<dbReference type="InterPro" id="IPR058193">
    <property type="entry name" value="VanY/YodJ_core_dom"/>
</dbReference>
<sequence>MIPTRLKIFLLISGVFSTITTGLGIYAYWRLNQENIGLNQQVSGLQSNLVSVNAGLEEEKNTNSELTQTLQIEQEKNKIAEARVAELSGTVDTFQKLSQLDAELLEKYSKVFFLSENYIPSLLVKIQEQYTTDKSKEFLIYANVTPFLQVMLTVAANEGADMKIVSAYRSFGEQTSLKSSYKFFYGSGANQFSADQGYSEHQLGTTVDFTTPELKGLSLDFQNSAGYKWLTDNAYKYGFALSYPKNNSYYQFEPWHWRFVGRSLATRLHDGGQYFYDLDQREIDQYLISIFD</sequence>
<dbReference type="AlphaFoldDB" id="A0A1G1Z8N1"/>
<accession>A0A1G1Z8N1</accession>